<keyword evidence="1" id="KW-0812">Transmembrane</keyword>
<keyword evidence="1" id="KW-0472">Membrane</keyword>
<feature type="transmembrane region" description="Helical" evidence="1">
    <location>
        <begin position="195"/>
        <end position="214"/>
    </location>
</feature>
<feature type="transmembrane region" description="Helical" evidence="1">
    <location>
        <begin position="139"/>
        <end position="163"/>
    </location>
</feature>
<dbReference type="Gene3D" id="1.20.1070.10">
    <property type="entry name" value="Rhodopsin 7-helix transmembrane proteins"/>
    <property type="match status" value="1"/>
</dbReference>
<keyword evidence="4" id="KW-1185">Reference proteome</keyword>
<dbReference type="EMBL" id="CAJNOR010009025">
    <property type="protein sequence ID" value="CAF1640291.1"/>
    <property type="molecule type" value="Genomic_DNA"/>
</dbReference>
<evidence type="ECO:0000256" key="1">
    <source>
        <dbReference type="SAM" id="Phobius"/>
    </source>
</evidence>
<evidence type="ECO:0000313" key="3">
    <source>
        <dbReference type="EMBL" id="CAF1640291.1"/>
    </source>
</evidence>
<protein>
    <recommendedName>
        <fullName evidence="6">G-protein coupled receptors family 1 profile domain-containing protein</fullName>
    </recommendedName>
</protein>
<accession>A0A815RY18</accession>
<gene>
    <name evidence="2" type="ORF">EDS130_LOCUS41579</name>
    <name evidence="3" type="ORF">XAT740_LOCUS53198</name>
</gene>
<name>A0A815RY18_ADIRI</name>
<proteinExistence type="predicted"/>
<keyword evidence="1" id="KW-1133">Transmembrane helix</keyword>
<dbReference type="Proteomes" id="UP000663828">
    <property type="component" value="Unassembled WGS sequence"/>
</dbReference>
<dbReference type="Proteomes" id="UP000663852">
    <property type="component" value="Unassembled WGS sequence"/>
</dbReference>
<organism evidence="2 5">
    <name type="scientific">Adineta ricciae</name>
    <name type="common">Rotifer</name>
    <dbReference type="NCBI Taxonomy" id="249248"/>
    <lineage>
        <taxon>Eukaryota</taxon>
        <taxon>Metazoa</taxon>
        <taxon>Spiralia</taxon>
        <taxon>Gnathifera</taxon>
        <taxon>Rotifera</taxon>
        <taxon>Eurotatoria</taxon>
        <taxon>Bdelloidea</taxon>
        <taxon>Adinetida</taxon>
        <taxon>Adinetidae</taxon>
        <taxon>Adineta</taxon>
    </lineage>
</organism>
<feature type="transmembrane region" description="Helical" evidence="1">
    <location>
        <begin position="235"/>
        <end position="255"/>
    </location>
</feature>
<evidence type="ECO:0008006" key="6">
    <source>
        <dbReference type="Google" id="ProtNLM"/>
    </source>
</evidence>
<dbReference type="OrthoDB" id="10057009at2759"/>
<evidence type="ECO:0000313" key="2">
    <source>
        <dbReference type="EMBL" id="CAF1483448.1"/>
    </source>
</evidence>
<dbReference type="SUPFAM" id="SSF81321">
    <property type="entry name" value="Family A G protein-coupled receptor-like"/>
    <property type="match status" value="1"/>
</dbReference>
<dbReference type="AlphaFoldDB" id="A0A815RY18"/>
<sequence>MNTTTTEIPNGFSIGTSAPSRMITYVVLQLCQLLSLPAYGFVGFHLLSSQNLLQTLNNHAIIILLLINFIVLTVDLSFVLNFLRTGVTSPSTNVTCIIWIFIDICMYNGSNLLMCWVSIERHLLTFHANWLNTRKCRFFLHYLPLGCIIGYIFIYYIYVVFFYPCENSFNFTYAFCGYPCYALQPAPSLFNIETLVHQVASCFVIGGFSTALLIRTLVRKCVRHQMIQWRRYKRMTLHLLSISFVYLVFNIPYAINPLGQLINGSQPINDAIHINVFGYWAYGTCLLSPYAVLISVPNCWNKLRHLFFFRKRLIAPLLTNNPQFR</sequence>
<feature type="transmembrane region" description="Helical" evidence="1">
    <location>
        <begin position="97"/>
        <end position="119"/>
    </location>
</feature>
<evidence type="ECO:0000313" key="4">
    <source>
        <dbReference type="Proteomes" id="UP000663828"/>
    </source>
</evidence>
<feature type="transmembrane region" description="Helical" evidence="1">
    <location>
        <begin position="59"/>
        <end position="82"/>
    </location>
</feature>
<dbReference type="EMBL" id="CAJNOJ010000555">
    <property type="protein sequence ID" value="CAF1483448.1"/>
    <property type="molecule type" value="Genomic_DNA"/>
</dbReference>
<evidence type="ECO:0000313" key="5">
    <source>
        <dbReference type="Proteomes" id="UP000663852"/>
    </source>
</evidence>
<reference evidence="2" key="1">
    <citation type="submission" date="2021-02" db="EMBL/GenBank/DDBJ databases">
        <authorList>
            <person name="Nowell W R."/>
        </authorList>
    </citation>
    <scope>NUCLEOTIDE SEQUENCE</scope>
</reference>
<comment type="caution">
    <text evidence="2">The sequence shown here is derived from an EMBL/GenBank/DDBJ whole genome shotgun (WGS) entry which is preliminary data.</text>
</comment>
<feature type="transmembrane region" description="Helical" evidence="1">
    <location>
        <begin position="22"/>
        <end position="47"/>
    </location>
</feature>
<feature type="transmembrane region" description="Helical" evidence="1">
    <location>
        <begin position="279"/>
        <end position="300"/>
    </location>
</feature>